<dbReference type="AlphaFoldDB" id="A0A2R7Y269"/>
<dbReference type="GO" id="GO:0008168">
    <property type="term" value="F:methyltransferase activity"/>
    <property type="evidence" value="ECO:0007669"/>
    <property type="project" value="UniProtKB-KW"/>
</dbReference>
<dbReference type="GO" id="GO:0032259">
    <property type="term" value="P:methylation"/>
    <property type="evidence" value="ECO:0007669"/>
    <property type="project" value="UniProtKB-KW"/>
</dbReference>
<evidence type="ECO:0008006" key="5">
    <source>
        <dbReference type="Google" id="ProtNLM"/>
    </source>
</evidence>
<protein>
    <recommendedName>
        <fullName evidence="5">O-methyltransferase domain-containing protein</fullName>
    </recommendedName>
</protein>
<dbReference type="InterPro" id="IPR007072">
    <property type="entry name" value="RNMT_CmcI"/>
</dbReference>
<organism evidence="3 4">
    <name type="scientific">Zestosphaera tikiterensis</name>
    <dbReference type="NCBI Taxonomy" id="1973259"/>
    <lineage>
        <taxon>Archaea</taxon>
        <taxon>Thermoproteota</taxon>
        <taxon>Thermoprotei</taxon>
        <taxon>Desulfurococcales</taxon>
        <taxon>Desulfurococcaceae</taxon>
        <taxon>Zestosphaera</taxon>
    </lineage>
</organism>
<evidence type="ECO:0000256" key="2">
    <source>
        <dbReference type="ARBA" id="ARBA00022679"/>
    </source>
</evidence>
<name>A0A2R7Y269_9CREN</name>
<accession>A0A2R7Y269</accession>
<dbReference type="SUPFAM" id="SSF53335">
    <property type="entry name" value="S-adenosyl-L-methionine-dependent methyltransferases"/>
    <property type="match status" value="1"/>
</dbReference>
<proteinExistence type="predicted"/>
<evidence type="ECO:0000313" key="4">
    <source>
        <dbReference type="Proteomes" id="UP000244093"/>
    </source>
</evidence>
<evidence type="ECO:0000256" key="1">
    <source>
        <dbReference type="ARBA" id="ARBA00022603"/>
    </source>
</evidence>
<dbReference type="GO" id="GO:0008610">
    <property type="term" value="P:lipid biosynthetic process"/>
    <property type="evidence" value="ECO:0007669"/>
    <property type="project" value="InterPro"/>
</dbReference>
<sequence>MTFNYRCKDPIASTILNRDVYITIRLTQIYEEMLELAKLIAELKPKAVLEIGTAGGGTLFLWCRLASDDARIISVDLPGGPFGGGYPIWRGILYKYFKKPKQELHPDPSSRHSRS</sequence>
<comment type="caution">
    <text evidence="3">The sequence shown here is derived from an EMBL/GenBank/DDBJ whole genome shotgun (WGS) entry which is preliminary data.</text>
</comment>
<dbReference type="GO" id="GO:0005886">
    <property type="term" value="C:plasma membrane"/>
    <property type="evidence" value="ECO:0007669"/>
    <property type="project" value="TreeGrafter"/>
</dbReference>
<reference evidence="3 4" key="1">
    <citation type="journal article" date="2018" name="Syst. Appl. Microbiol.">
        <title>A new symbiotic nanoarchaeote (Candidatus Nanoclepta minutus) and its host (Zestosphaera tikiterensis gen. nov., sp. nov.) from a New Zealand hot spring.</title>
        <authorList>
            <person name="St John E."/>
            <person name="Liu Y."/>
            <person name="Podar M."/>
            <person name="Stott M.B."/>
            <person name="Meneghin J."/>
            <person name="Chen Z."/>
            <person name="Lagutin K."/>
            <person name="Mitchell K."/>
            <person name="Reysenbach A.L."/>
        </authorList>
    </citation>
    <scope>NUCLEOTIDE SEQUENCE [LARGE SCALE GENOMIC DNA]</scope>
    <source>
        <strain evidence="3">NZ3</strain>
    </source>
</reference>
<dbReference type="EMBL" id="NBVN01000008">
    <property type="protein sequence ID" value="PUA31631.1"/>
    <property type="molecule type" value="Genomic_DNA"/>
</dbReference>
<dbReference type="PANTHER" id="PTHR40048:SF1">
    <property type="entry name" value="RHAMNOSYL O-METHYLTRANSFERASE"/>
    <property type="match status" value="1"/>
</dbReference>
<dbReference type="PANTHER" id="PTHR40048">
    <property type="entry name" value="RHAMNOSYL O-METHYLTRANSFERASE"/>
    <property type="match status" value="1"/>
</dbReference>
<dbReference type="Proteomes" id="UP000244093">
    <property type="component" value="Unassembled WGS sequence"/>
</dbReference>
<evidence type="ECO:0000313" key="3">
    <source>
        <dbReference type="EMBL" id="PUA31631.1"/>
    </source>
</evidence>
<dbReference type="InterPro" id="IPR029063">
    <property type="entry name" value="SAM-dependent_MTases_sf"/>
</dbReference>
<dbReference type="Gene3D" id="3.40.50.150">
    <property type="entry name" value="Vaccinia Virus protein VP39"/>
    <property type="match status" value="1"/>
</dbReference>
<keyword evidence="1" id="KW-0489">Methyltransferase</keyword>
<keyword evidence="2" id="KW-0808">Transferase</keyword>
<gene>
    <name evidence="3" type="ORF">B7O98_09025</name>
</gene>
<dbReference type="Pfam" id="PF04989">
    <property type="entry name" value="RMNT_CmcI"/>
    <property type="match status" value="1"/>
</dbReference>